<protein>
    <submittedName>
        <fullName evidence="2">Helix-turn-helix domain-containing protein</fullName>
    </submittedName>
</protein>
<sequence length="203" mass="23037">MTQNDIADALQVDQGTVSRWERDIEKPRPANFHALRDLLFDDPGKQSEFGANWLLKRSPMSAILVGEDRRIWEASPGCYSFYRNRDGMDVGAYLGSPLNRLLDHVNREDFLEVLEDWGVLDGEALMMRIYTNKNGTVTCHQVEPVHQAGEFFGTTAFLSHSFQIADNEDVGIEKVEAVMNDAPHEFCVLHEGPHAKHILPPFR</sequence>
<evidence type="ECO:0000313" key="3">
    <source>
        <dbReference type="Proteomes" id="UP001193035"/>
    </source>
</evidence>
<comment type="caution">
    <text evidence="2">The sequence shown here is derived from an EMBL/GenBank/DDBJ whole genome shotgun (WGS) entry which is preliminary data.</text>
</comment>
<dbReference type="EMBL" id="VCPD01000006">
    <property type="protein sequence ID" value="TMV05485.1"/>
    <property type="molecule type" value="Genomic_DNA"/>
</dbReference>
<dbReference type="InterPro" id="IPR010982">
    <property type="entry name" value="Lambda_DNA-bd_dom_sf"/>
</dbReference>
<evidence type="ECO:0000259" key="1">
    <source>
        <dbReference type="PROSITE" id="PS50943"/>
    </source>
</evidence>
<dbReference type="Proteomes" id="UP001193035">
    <property type="component" value="Unassembled WGS sequence"/>
</dbReference>
<accession>A0ABY2WUU6</accession>
<feature type="domain" description="HTH cro/C1-type" evidence="1">
    <location>
        <begin position="1"/>
        <end position="39"/>
    </location>
</feature>
<gene>
    <name evidence="2" type="ORF">FGK63_15660</name>
</gene>
<keyword evidence="3" id="KW-1185">Reference proteome</keyword>
<organism evidence="2 3">
    <name type="scientific">Ruegeria sediminis</name>
    <dbReference type="NCBI Taxonomy" id="2583820"/>
    <lineage>
        <taxon>Bacteria</taxon>
        <taxon>Pseudomonadati</taxon>
        <taxon>Pseudomonadota</taxon>
        <taxon>Alphaproteobacteria</taxon>
        <taxon>Rhodobacterales</taxon>
        <taxon>Roseobacteraceae</taxon>
        <taxon>Ruegeria</taxon>
    </lineage>
</organism>
<dbReference type="CDD" id="cd00093">
    <property type="entry name" value="HTH_XRE"/>
    <property type="match status" value="1"/>
</dbReference>
<dbReference type="Pfam" id="PF01381">
    <property type="entry name" value="HTH_3"/>
    <property type="match status" value="1"/>
</dbReference>
<reference evidence="2 3" key="1">
    <citation type="submission" date="2019-05" db="EMBL/GenBank/DDBJ databases">
        <title>Ruegeria sp. nov., isolated from tidal flat.</title>
        <authorList>
            <person name="Kim W."/>
        </authorList>
    </citation>
    <scope>NUCLEOTIDE SEQUENCE [LARGE SCALE GENOMIC DNA]</scope>
    <source>
        <strain evidence="2 3">CAU 1488</strain>
    </source>
</reference>
<dbReference type="PROSITE" id="PS50943">
    <property type="entry name" value="HTH_CROC1"/>
    <property type="match status" value="1"/>
</dbReference>
<proteinExistence type="predicted"/>
<name>A0ABY2WUU6_9RHOB</name>
<dbReference type="Gene3D" id="1.10.260.40">
    <property type="entry name" value="lambda repressor-like DNA-binding domains"/>
    <property type="match status" value="1"/>
</dbReference>
<dbReference type="SUPFAM" id="SSF47413">
    <property type="entry name" value="lambda repressor-like DNA-binding domains"/>
    <property type="match status" value="1"/>
</dbReference>
<dbReference type="InterPro" id="IPR001387">
    <property type="entry name" value="Cro/C1-type_HTH"/>
</dbReference>
<evidence type="ECO:0000313" key="2">
    <source>
        <dbReference type="EMBL" id="TMV05485.1"/>
    </source>
</evidence>